<sequence length="151" mass="16051">MNKSMNKNKVIFGILFVGIAAGLIYNQIQPANQAQQGKEDTSALSSTLVGSSNNEGLVDSALLTATPSNTVNNSGQNTKGNSDAIHSLDSSASSEISARVVVNKHQQPADHRSAQQPKPHGHENQRRHPENNSLIPPGEPKKPLPTQESKG</sequence>
<evidence type="ECO:0000256" key="1">
    <source>
        <dbReference type="SAM" id="MobiDB-lite"/>
    </source>
</evidence>
<feature type="compositionally biased region" description="Polar residues" evidence="1">
    <location>
        <begin position="63"/>
        <end position="81"/>
    </location>
</feature>
<evidence type="ECO:0000313" key="2">
    <source>
        <dbReference type="EMBL" id="GAW94551.1"/>
    </source>
</evidence>
<protein>
    <submittedName>
        <fullName evidence="2">Uncharacterized protein</fullName>
    </submittedName>
</protein>
<organism evidence="2 3">
    <name type="scientific">Colwellia marinimaniae</name>
    <dbReference type="NCBI Taxonomy" id="1513592"/>
    <lineage>
        <taxon>Bacteria</taxon>
        <taxon>Pseudomonadati</taxon>
        <taxon>Pseudomonadota</taxon>
        <taxon>Gammaproteobacteria</taxon>
        <taxon>Alteromonadales</taxon>
        <taxon>Colwelliaceae</taxon>
        <taxon>Colwellia</taxon>
    </lineage>
</organism>
<feature type="region of interest" description="Disordered" evidence="1">
    <location>
        <begin position="59"/>
        <end position="151"/>
    </location>
</feature>
<keyword evidence="3" id="KW-1185">Reference proteome</keyword>
<dbReference type="Proteomes" id="UP000197068">
    <property type="component" value="Unassembled WGS sequence"/>
</dbReference>
<feature type="compositionally biased region" description="Basic and acidic residues" evidence="1">
    <location>
        <begin position="120"/>
        <end position="130"/>
    </location>
</feature>
<accession>A0ABQ0MQB0</accession>
<comment type="caution">
    <text evidence="2">The sequence shown here is derived from an EMBL/GenBank/DDBJ whole genome shotgun (WGS) entry which is preliminary data.</text>
</comment>
<gene>
    <name evidence="2" type="ORF">MTCD1_00147</name>
</gene>
<dbReference type="RefSeq" id="WP_057182454.1">
    <property type="nucleotide sequence ID" value="NZ_BDQM01000001.1"/>
</dbReference>
<evidence type="ECO:0000313" key="3">
    <source>
        <dbReference type="Proteomes" id="UP000197068"/>
    </source>
</evidence>
<name>A0ABQ0MQB0_9GAMM</name>
<dbReference type="EMBL" id="BDQM01000001">
    <property type="protein sequence ID" value="GAW94551.1"/>
    <property type="molecule type" value="Genomic_DNA"/>
</dbReference>
<proteinExistence type="predicted"/>
<feature type="compositionally biased region" description="Low complexity" evidence="1">
    <location>
        <begin position="82"/>
        <end position="98"/>
    </location>
</feature>
<reference evidence="2 3" key="1">
    <citation type="submission" date="2017-06" db="EMBL/GenBank/DDBJ databases">
        <title>Whole Genome Sequences of Colwellia marinimaniae MTCD1.</title>
        <authorList>
            <person name="Kusumoto H."/>
            <person name="Inoue M."/>
            <person name="Tanikawa K."/>
            <person name="Maeji H."/>
            <person name="Cameron J.H."/>
            <person name="Bartlett D.H."/>
        </authorList>
    </citation>
    <scope>NUCLEOTIDE SEQUENCE [LARGE SCALE GENOMIC DNA]</scope>
    <source>
        <strain evidence="2 3">MTCD1</strain>
    </source>
</reference>